<dbReference type="EC" id="3.1.21.-" evidence="3"/>
<dbReference type="CDD" id="cd00085">
    <property type="entry name" value="HNHc"/>
    <property type="match status" value="1"/>
</dbReference>
<dbReference type="GO" id="GO:0003676">
    <property type="term" value="F:nucleic acid binding"/>
    <property type="evidence" value="ECO:0007669"/>
    <property type="project" value="InterPro"/>
</dbReference>
<dbReference type="Gene3D" id="1.10.30.50">
    <property type="match status" value="1"/>
</dbReference>
<reference evidence="3" key="4">
    <citation type="submission" date="2025-08" db="UniProtKB">
        <authorList>
            <consortium name="RefSeq"/>
        </authorList>
    </citation>
    <scope>IDENTIFICATION</scope>
</reference>
<reference evidence="3" key="2">
    <citation type="journal article" date="2009" name="Bioinformation">
        <title>HNHDb: a database on pattern based classification of HNH domains reveals functional relevance of sequence patterns and domain associations.</title>
        <authorList>
            <person name="Veluchamy A."/>
            <person name="Mary S."/>
            <person name="Acharya V."/>
            <person name="Mehta P."/>
            <person name="Deva T."/>
            <person name="Krishnaswamy S."/>
        </authorList>
    </citation>
    <scope>NUCLEOTIDE SEQUENCE</scope>
</reference>
<evidence type="ECO:0000313" key="2">
    <source>
        <dbReference type="Proteomes" id="UP000675920"/>
    </source>
</evidence>
<dbReference type="Proteomes" id="UP000675920">
    <property type="component" value="Unplaced"/>
</dbReference>
<dbReference type="InterPro" id="IPR003615">
    <property type="entry name" value="HNH_nuc"/>
</dbReference>
<feature type="domain" description="HNH nuclease" evidence="1">
    <location>
        <begin position="179"/>
        <end position="237"/>
    </location>
</feature>
<keyword evidence="3" id="KW-0540">Nuclease</keyword>
<sequence length="246" mass="27753">MNDQQRELAHELGRRIFLGEMSLSGARQSLLDKAGVPASSGQDILRWYRAMREGTTPKRNLSLGDFDYFVTRMASELGAQGLGTALTAIRTHIRYREEVNKIAQPGLRRLHDRHAKTLREMEARRDPQSLSAFLAIRSDDEARAMRLPIEELRRRIAAADPLPRKVLVTTEVFQRDPHVVAQVLLKAAGHCHRCGHAAPFTRRDGSPYLEVHHLVPLSEGGQDTVENTVALCPNCHRQQHHGTRDL</sequence>
<evidence type="ECO:0000313" key="3">
    <source>
        <dbReference type="RefSeq" id="WP_245591310.1"/>
    </source>
</evidence>
<protein>
    <submittedName>
        <fullName evidence="3">HNH endonuclease</fullName>
        <ecNumber evidence="3">3.1.21.-</ecNumber>
    </submittedName>
</protein>
<dbReference type="RefSeq" id="WP_245591310.1">
    <property type="nucleotide sequence ID" value="NZ_AXWS01000008.1"/>
</dbReference>
<keyword evidence="3" id="KW-0255">Endonuclease</keyword>
<dbReference type="InterPro" id="IPR002711">
    <property type="entry name" value="HNH"/>
</dbReference>
<reference evidence="3" key="3">
    <citation type="journal article" date="2015" name="J. Inorg. Biochem.">
        <title>Preorganization of the catalytic Zn(2+)-binding site in the HNH nuclease motif--A solution study.</title>
        <authorList>
            <person name="Nemeth E."/>
            <person name="Kozisek M."/>
            <person name="Schilli G.K."/>
            <person name="Gyurcsik B."/>
        </authorList>
    </citation>
    <scope>NUCLEOTIDE SEQUENCE</scope>
</reference>
<keyword evidence="2" id="KW-1185">Reference proteome</keyword>
<organism evidence="2 3">
    <name type="scientific">Derxia gummosa DSM 723</name>
    <dbReference type="NCBI Taxonomy" id="1121388"/>
    <lineage>
        <taxon>Bacteria</taxon>
        <taxon>Pseudomonadati</taxon>
        <taxon>Pseudomonadota</taxon>
        <taxon>Betaproteobacteria</taxon>
        <taxon>Burkholderiales</taxon>
        <taxon>Alcaligenaceae</taxon>
        <taxon>Derxia</taxon>
    </lineage>
</organism>
<evidence type="ECO:0000259" key="1">
    <source>
        <dbReference type="SMART" id="SM00507"/>
    </source>
</evidence>
<proteinExistence type="predicted"/>
<dbReference type="GO" id="GO:0004519">
    <property type="term" value="F:endonuclease activity"/>
    <property type="evidence" value="ECO:0007669"/>
    <property type="project" value="UniProtKB-KW"/>
</dbReference>
<dbReference type="SMART" id="SM00507">
    <property type="entry name" value="HNHc"/>
    <property type="match status" value="1"/>
</dbReference>
<keyword evidence="3" id="KW-0378">Hydrolase</keyword>
<dbReference type="AlphaFoldDB" id="A0A9U5H0Q7"/>
<dbReference type="GO" id="GO:0008270">
    <property type="term" value="F:zinc ion binding"/>
    <property type="evidence" value="ECO:0007669"/>
    <property type="project" value="InterPro"/>
</dbReference>
<reference evidence="3" key="1">
    <citation type="journal article" date="2004" name="Protein Sci.">
        <title>HNH family subclassification leads to identification of commonality in the His-Me endonuclease superfamily.</title>
        <authorList>
            <person name="Mehta P."/>
            <person name="Katta K."/>
            <person name="Krishnaswamy S."/>
        </authorList>
    </citation>
    <scope>NUCLEOTIDE SEQUENCE</scope>
</reference>
<dbReference type="Pfam" id="PF01844">
    <property type="entry name" value="HNH"/>
    <property type="match status" value="1"/>
</dbReference>
<accession>A0A9U5H0Q7</accession>
<name>A0A9U5H0Q7_9BURK</name>